<evidence type="ECO:0000313" key="6">
    <source>
        <dbReference type="Proteomes" id="UP001152799"/>
    </source>
</evidence>
<evidence type="ECO:0000256" key="1">
    <source>
        <dbReference type="ARBA" id="ARBA00007420"/>
    </source>
</evidence>
<evidence type="ECO:0000256" key="2">
    <source>
        <dbReference type="PIRSR" id="PIRSR000705-1"/>
    </source>
</evidence>
<dbReference type="PIRSF" id="PIRSF000705">
    <property type="entry name" value="DNK"/>
    <property type="match status" value="1"/>
</dbReference>
<dbReference type="Proteomes" id="UP001152799">
    <property type="component" value="Chromosome 13"/>
</dbReference>
<dbReference type="Pfam" id="PF01712">
    <property type="entry name" value="dNK"/>
    <property type="match status" value="1"/>
</dbReference>
<organism evidence="5 6">
    <name type="scientific">Ceutorhynchus assimilis</name>
    <name type="common">cabbage seed weevil</name>
    <dbReference type="NCBI Taxonomy" id="467358"/>
    <lineage>
        <taxon>Eukaryota</taxon>
        <taxon>Metazoa</taxon>
        <taxon>Ecdysozoa</taxon>
        <taxon>Arthropoda</taxon>
        <taxon>Hexapoda</taxon>
        <taxon>Insecta</taxon>
        <taxon>Pterygota</taxon>
        <taxon>Neoptera</taxon>
        <taxon>Endopterygota</taxon>
        <taxon>Coleoptera</taxon>
        <taxon>Polyphaga</taxon>
        <taxon>Cucujiformia</taxon>
        <taxon>Curculionidae</taxon>
        <taxon>Ceutorhynchinae</taxon>
        <taxon>Ceutorhynchus</taxon>
    </lineage>
</organism>
<feature type="active site" description="Proton acceptor" evidence="2">
    <location>
        <position position="103"/>
    </location>
</feature>
<dbReference type="GO" id="GO:0019136">
    <property type="term" value="F:deoxynucleoside kinase activity"/>
    <property type="evidence" value="ECO:0007669"/>
    <property type="project" value="InterPro"/>
</dbReference>
<evidence type="ECO:0000256" key="3">
    <source>
        <dbReference type="PIRSR" id="PIRSR000705-3"/>
    </source>
</evidence>
<feature type="domain" description="Deoxynucleoside kinase" evidence="4">
    <location>
        <begin position="24"/>
        <end position="219"/>
    </location>
</feature>
<name>A0A9N9MJM0_9CUCU</name>
<proteinExistence type="inferred from homology"/>
<dbReference type="InterPro" id="IPR027417">
    <property type="entry name" value="P-loop_NTPase"/>
</dbReference>
<dbReference type="Gene3D" id="3.40.50.300">
    <property type="entry name" value="P-loop containing nucleotide triphosphate hydrolases"/>
    <property type="match status" value="1"/>
</dbReference>
<feature type="binding site" evidence="3">
    <location>
        <begin position="27"/>
        <end position="35"/>
    </location>
    <ligand>
        <name>ATP</name>
        <dbReference type="ChEBI" id="CHEBI:30616"/>
    </ligand>
</feature>
<dbReference type="InterPro" id="IPR002624">
    <property type="entry name" value="DCK/DGK"/>
</dbReference>
<feature type="binding site" evidence="3">
    <location>
        <begin position="162"/>
        <end position="166"/>
    </location>
    <ligand>
        <name>ATP</name>
        <dbReference type="ChEBI" id="CHEBI:30616"/>
    </ligand>
</feature>
<dbReference type="FunFam" id="3.40.50.300:FF:001571">
    <property type="entry name" value="Deoxynucleoside kinase"/>
    <property type="match status" value="1"/>
</dbReference>
<dbReference type="SUPFAM" id="SSF52540">
    <property type="entry name" value="P-loop containing nucleoside triphosphate hydrolases"/>
    <property type="match status" value="1"/>
</dbReference>
<evidence type="ECO:0000259" key="4">
    <source>
        <dbReference type="Pfam" id="PF01712"/>
    </source>
</evidence>
<dbReference type="InterPro" id="IPR031314">
    <property type="entry name" value="DNK_dom"/>
</dbReference>
<dbReference type="PANTHER" id="PTHR10513">
    <property type="entry name" value="DEOXYNUCLEOSIDE KINASE"/>
    <property type="match status" value="1"/>
</dbReference>
<keyword evidence="3" id="KW-0547">Nucleotide-binding</keyword>
<dbReference type="PANTHER" id="PTHR10513:SF24">
    <property type="entry name" value="THYMIDINE KINASE 2, MITOCHONDRIAL"/>
    <property type="match status" value="1"/>
</dbReference>
<dbReference type="AlphaFoldDB" id="A0A9N9MJM0"/>
<keyword evidence="6" id="KW-1185">Reference proteome</keyword>
<keyword evidence="3" id="KW-0067">ATP-binding</keyword>
<comment type="similarity">
    <text evidence="1">Belongs to the DCK/DGK family.</text>
</comment>
<protein>
    <recommendedName>
        <fullName evidence="4">Deoxynucleoside kinase domain-containing protein</fullName>
    </recommendedName>
</protein>
<dbReference type="EMBL" id="OU892289">
    <property type="protein sequence ID" value="CAG9763145.1"/>
    <property type="molecule type" value="Genomic_DNA"/>
</dbReference>
<gene>
    <name evidence="5" type="ORF">CEUTPL_LOCUS3815</name>
</gene>
<dbReference type="OrthoDB" id="567086at2759"/>
<sequence length="235" mass="27486">MQSVKNLITKMALKQKNSRPFTVIVEGNIGCGKTTFLEYFGKHKSICVLAEPVDIWRNADGHNLLGLMYEDPKKWSFTFQSYVQLTMLQNHLKPTTCPVKLIERSVYSARYCFVEKLTNDGLLAKPSSAVIDKWFQWIIEQNFAQVDLIVYLRTSPEIVYQRILQRKRPEEKTVSLSYLRALHQIHEDWLYHKTLFQCPAPTLILNANLEKSVIEQEYEKCESHILNLRHLEQVL</sequence>
<dbReference type="InterPro" id="IPR050566">
    <property type="entry name" value="Deoxyribonucleoside_kinase"/>
</dbReference>
<dbReference type="GO" id="GO:0005524">
    <property type="term" value="F:ATP binding"/>
    <property type="evidence" value="ECO:0007669"/>
    <property type="project" value="UniProtKB-KW"/>
</dbReference>
<dbReference type="CDD" id="cd01673">
    <property type="entry name" value="dNK"/>
    <property type="match status" value="1"/>
</dbReference>
<evidence type="ECO:0000313" key="5">
    <source>
        <dbReference type="EMBL" id="CAG9763145.1"/>
    </source>
</evidence>
<dbReference type="GO" id="GO:0005739">
    <property type="term" value="C:mitochondrion"/>
    <property type="evidence" value="ECO:0007669"/>
    <property type="project" value="TreeGrafter"/>
</dbReference>
<accession>A0A9N9MJM0</accession>
<reference evidence="5" key="1">
    <citation type="submission" date="2022-01" db="EMBL/GenBank/DDBJ databases">
        <authorList>
            <person name="King R."/>
        </authorList>
    </citation>
    <scope>NUCLEOTIDE SEQUENCE</scope>
</reference>